<evidence type="ECO:0000256" key="1">
    <source>
        <dbReference type="SAM" id="Phobius"/>
    </source>
</evidence>
<dbReference type="AlphaFoldDB" id="A0A3B1AKL1"/>
<protein>
    <submittedName>
        <fullName evidence="2">Uncharacterized protein</fullName>
    </submittedName>
</protein>
<keyword evidence="1" id="KW-0812">Transmembrane</keyword>
<name>A0A3B1AKL1_9ZZZZ</name>
<keyword evidence="1" id="KW-1133">Transmembrane helix</keyword>
<dbReference type="EMBL" id="UOFT01000032">
    <property type="protein sequence ID" value="VAW93206.1"/>
    <property type="molecule type" value="Genomic_DNA"/>
</dbReference>
<sequence length="61" mass="6954">MPEDIPKAIMVLIWLLTGTIIFGWLLMDYGVLPPFIFALVFFGLPILIYQKIIKKTSGKVE</sequence>
<proteinExistence type="predicted"/>
<feature type="transmembrane region" description="Helical" evidence="1">
    <location>
        <begin position="7"/>
        <end position="25"/>
    </location>
</feature>
<feature type="transmembrane region" description="Helical" evidence="1">
    <location>
        <begin position="31"/>
        <end position="49"/>
    </location>
</feature>
<keyword evidence="1" id="KW-0472">Membrane</keyword>
<accession>A0A3B1AKL1</accession>
<reference evidence="2" key="1">
    <citation type="submission" date="2018-06" db="EMBL/GenBank/DDBJ databases">
        <authorList>
            <person name="Zhirakovskaya E."/>
        </authorList>
    </citation>
    <scope>NUCLEOTIDE SEQUENCE</scope>
</reference>
<evidence type="ECO:0000313" key="2">
    <source>
        <dbReference type="EMBL" id="VAW93206.1"/>
    </source>
</evidence>
<gene>
    <name evidence="2" type="ORF">MNBD_GAMMA23-500</name>
</gene>
<organism evidence="2">
    <name type="scientific">hydrothermal vent metagenome</name>
    <dbReference type="NCBI Taxonomy" id="652676"/>
    <lineage>
        <taxon>unclassified sequences</taxon>
        <taxon>metagenomes</taxon>
        <taxon>ecological metagenomes</taxon>
    </lineage>
</organism>